<dbReference type="EMBL" id="CP000481">
    <property type="protein sequence ID" value="ABK53124.1"/>
    <property type="molecule type" value="Genomic_DNA"/>
</dbReference>
<dbReference type="InParanoid" id="A0LUL4"/>
<proteinExistence type="predicted"/>
<dbReference type="KEGG" id="ace:Acel_1352"/>
<dbReference type="RefSeq" id="WP_011720187.1">
    <property type="nucleotide sequence ID" value="NC_008578.1"/>
</dbReference>
<sequence length="201" mass="21945">MPWWFWAVIAGIVVLAYVTATAGRLDRLHGRVETARAILDSHLLRRSAVVLELAASGLLDPATSLLLATAAHRARTADDPDREAEESALSVALRAAFDEEGGEGDVLDTLASDPSARPLIEELEAAATKIPLARRFHNDAVRATLAVRRHRLVRLLRLARRPEPAFFEIDDEPPAALLRFAERQRGIRDTGPSPGKSPTGR</sequence>
<name>A0LUL4_ACIC1</name>
<evidence type="ECO:0000313" key="2">
    <source>
        <dbReference type="EMBL" id="ABK53124.1"/>
    </source>
</evidence>
<evidence type="ECO:0000256" key="1">
    <source>
        <dbReference type="SAM" id="MobiDB-lite"/>
    </source>
</evidence>
<accession>A0LUL4</accession>
<dbReference type="STRING" id="351607.Acel_1352"/>
<dbReference type="Proteomes" id="UP000008221">
    <property type="component" value="Chromosome"/>
</dbReference>
<dbReference type="SUPFAM" id="SSF140478">
    <property type="entry name" value="LemA-like"/>
    <property type="match status" value="1"/>
</dbReference>
<feature type="region of interest" description="Disordered" evidence="1">
    <location>
        <begin position="182"/>
        <end position="201"/>
    </location>
</feature>
<organism evidence="2 3">
    <name type="scientific">Acidothermus cellulolyticus (strain ATCC 43068 / DSM 8971 / 11B)</name>
    <dbReference type="NCBI Taxonomy" id="351607"/>
    <lineage>
        <taxon>Bacteria</taxon>
        <taxon>Bacillati</taxon>
        <taxon>Actinomycetota</taxon>
        <taxon>Actinomycetes</taxon>
        <taxon>Acidothermales</taxon>
        <taxon>Acidothermaceae</taxon>
        <taxon>Acidothermus</taxon>
    </lineage>
</organism>
<protein>
    <submittedName>
        <fullName evidence="2">Secreted protein</fullName>
    </submittedName>
</protein>
<keyword evidence="3" id="KW-1185">Reference proteome</keyword>
<dbReference type="AlphaFoldDB" id="A0LUL4"/>
<evidence type="ECO:0000313" key="3">
    <source>
        <dbReference type="Proteomes" id="UP000008221"/>
    </source>
</evidence>
<dbReference type="InterPro" id="IPR023353">
    <property type="entry name" value="LemA-like_dom_sf"/>
</dbReference>
<dbReference type="Gene3D" id="1.20.1440.20">
    <property type="entry name" value="LemA-like domain"/>
    <property type="match status" value="1"/>
</dbReference>
<reference evidence="2 3" key="1">
    <citation type="journal article" date="2009" name="Genome Res.">
        <title>Complete genome of the cellulolytic thermophile Acidothermus cellulolyticus 11B provides insights into its ecophysiological and evolutionary adaptations.</title>
        <authorList>
            <person name="Barabote R.D."/>
            <person name="Xie G."/>
            <person name="Leu D.H."/>
            <person name="Normand P."/>
            <person name="Necsulea A."/>
            <person name="Daubin V."/>
            <person name="Medigue C."/>
            <person name="Adney W.S."/>
            <person name="Xu X.C."/>
            <person name="Lapidus A."/>
            <person name="Parales R.E."/>
            <person name="Detter C."/>
            <person name="Pujic P."/>
            <person name="Bruce D."/>
            <person name="Lavire C."/>
            <person name="Challacombe J.F."/>
            <person name="Brettin T.S."/>
            <person name="Berry A.M."/>
        </authorList>
    </citation>
    <scope>NUCLEOTIDE SEQUENCE [LARGE SCALE GENOMIC DNA]</scope>
    <source>
        <strain evidence="3">ATCC 43068 / DSM 8971 / 11B</strain>
    </source>
</reference>
<dbReference type="HOGENOM" id="CLU_098191_1_0_11"/>
<dbReference type="eggNOG" id="COG0380">
    <property type="taxonomic scope" value="Bacteria"/>
</dbReference>
<gene>
    <name evidence="2" type="ordered locus">Acel_1352</name>
</gene>